<dbReference type="HOGENOM" id="CLU_1174726_0_0_11"/>
<proteinExistence type="predicted"/>
<protein>
    <submittedName>
        <fullName evidence="1">Transcription-repair coupling factor</fullName>
    </submittedName>
</protein>
<reference evidence="2" key="1">
    <citation type="submission" date="2009-07" db="EMBL/GenBank/DDBJ databases">
        <title>Complete genome sequence of Rothia mucilaginosa DJ.</title>
        <authorList>
            <person name="Yamane K."/>
            <person name="Nambu T."/>
            <person name="Mashimo C."/>
            <person name="Sugimori C."/>
            <person name="Yamanaka T."/>
            <person name="Leung K."/>
            <person name="Fukushima H."/>
        </authorList>
    </citation>
    <scope>NUCLEOTIDE SEQUENCE [LARGE SCALE GENOMIC DNA]</scope>
    <source>
        <strain evidence="2">DY-18</strain>
    </source>
</reference>
<reference evidence="1 2" key="2">
    <citation type="journal article" date="2010" name="J Osaka Dent Univ">
        <title>Isolation and identification of Rothia mucilaginosa from persistent apical periodontitis lesions.</title>
        <authorList>
            <person name="Yamane K."/>
            <person name="Yoshida M."/>
            <person name="Fujihira T."/>
            <person name="Baba T."/>
            <person name="Tsuji N."/>
            <person name="Hayashi H."/>
            <person name="Sugimori C."/>
            <person name="Yamanaka T."/>
            <person name="Mashimo C."/>
            <person name="Nambu T."/>
            <person name="Kawai H."/>
            <person name="Fukushima H."/>
        </authorList>
    </citation>
    <scope>NUCLEOTIDE SEQUENCE [LARGE SCALE GENOMIC DNA]</scope>
    <source>
        <strain evidence="1 2">DY-18</strain>
    </source>
</reference>
<gene>
    <name evidence="1" type="ordered locus">RMDY18_00360</name>
</gene>
<dbReference type="KEGG" id="rmu:RMDY18_00360"/>
<name>D2NQE2_ROTMD</name>
<evidence type="ECO:0000313" key="1">
    <source>
        <dbReference type="EMBL" id="BAI63868.1"/>
    </source>
</evidence>
<keyword evidence="2" id="KW-1185">Reference proteome</keyword>
<dbReference type="EMBL" id="AP011540">
    <property type="protein sequence ID" value="BAI63868.1"/>
    <property type="molecule type" value="Genomic_DNA"/>
</dbReference>
<sequence>MGAFGGFRCDLDRHFFGAGEVVVDAFTDGFGEVGGEDCHAQVGQVGVRLEVLLKEDVVGALEDDVRIFFELRGAVHFEGVEQVCEGCDVLFEGVAHEDLAGNGEHFGFHACVFTGDGEVAFFEDAVEVLVHAGDQHVVYGGEVVEDGAAGDACAFRECFCVEGAVAALEDEGFCCLNDCDAVLCLAGGTLVRDVCGGFNKISHAFYNTRNVSPGVTIWGLDSPHICTQGNKLEVQI</sequence>
<organism evidence="1 2">
    <name type="scientific">Rothia mucilaginosa (strain DY-18)</name>
    <name type="common">Stomatococcus mucilaginosus</name>
    <dbReference type="NCBI Taxonomy" id="680646"/>
    <lineage>
        <taxon>Bacteria</taxon>
        <taxon>Bacillati</taxon>
        <taxon>Actinomycetota</taxon>
        <taxon>Actinomycetes</taxon>
        <taxon>Micrococcales</taxon>
        <taxon>Micrococcaceae</taxon>
        <taxon>Rothia</taxon>
    </lineage>
</organism>
<accession>D2NQE2</accession>
<evidence type="ECO:0000313" key="2">
    <source>
        <dbReference type="Proteomes" id="UP000001883"/>
    </source>
</evidence>
<dbReference type="Proteomes" id="UP000001883">
    <property type="component" value="Chromosome"/>
</dbReference>
<dbReference type="AlphaFoldDB" id="D2NQE2"/>
<reference evidence="1 2" key="3">
    <citation type="journal article" date="2010" name="Sequencing">
        <title>Complete Genome Sequence of Rothia mucilaginosa DY-18: A Clinical Isolate with Dense Meshwork-Like Structures from a Persistent Apical Periodontitis Lesion.</title>
        <authorList>
            <person name="Yamane K."/>
            <person name="Nambu T."/>
            <person name="Yamanaka T."/>
            <person name="Mashimo C."/>
            <person name="Sugimori C."/>
            <person name="Leung K.-P."/>
            <person name="Fukushima H."/>
        </authorList>
    </citation>
    <scope>NUCLEOTIDE SEQUENCE [LARGE SCALE GENOMIC DNA]</scope>
    <source>
        <strain evidence="1 2">DY-18</strain>
    </source>
</reference>